<protein>
    <submittedName>
        <fullName evidence="1">Uncharacterized protein</fullName>
    </submittedName>
</protein>
<accession>A0A2D2W4T3</accession>
<organism evidence="1 2">
    <name type="scientific">Escherichia phage VB_EcoS-Golestan</name>
    <dbReference type="NCBI Taxonomy" id="2047801"/>
    <lineage>
        <taxon>Viruses</taxon>
        <taxon>Duplodnaviria</taxon>
        <taxon>Heunggongvirae</taxon>
        <taxon>Uroviricota</taxon>
        <taxon>Caudoviricetes</taxon>
        <taxon>Sarkviridae</taxon>
        <taxon>Guernseyvirinae</taxon>
        <taxon>Kagunavirus</taxon>
        <taxon>Kagunavirus golestan</taxon>
    </lineage>
</organism>
<dbReference type="EMBL" id="MG099933">
    <property type="protein sequence ID" value="ATS93250.1"/>
    <property type="molecule type" value="Genomic_DNA"/>
</dbReference>
<evidence type="ECO:0000313" key="2">
    <source>
        <dbReference type="Proteomes" id="UP000240477"/>
    </source>
</evidence>
<dbReference type="OrthoDB" id="5193at10239"/>
<keyword evidence="2" id="KW-1185">Reference proteome</keyword>
<gene>
    <name evidence="1" type="ORF">E1_26</name>
</gene>
<proteinExistence type="predicted"/>
<name>A0A2D2W4T3_9CAUD</name>
<dbReference type="Proteomes" id="UP000240477">
    <property type="component" value="Segment"/>
</dbReference>
<reference evidence="1 2" key="1">
    <citation type="submission" date="2017-10" db="EMBL/GenBank/DDBJ databases">
        <title>Characteristics and comparative genomic analysis of a novel Escherichia coli phage VB_EcoS-Golestan.</title>
        <authorList>
            <person name="Yazdi M."/>
            <person name="Bouzari M."/>
            <person name="Ghaemi E.A."/>
        </authorList>
    </citation>
    <scope>NUCLEOTIDE SEQUENCE [LARGE SCALE GENOMIC DNA]</scope>
</reference>
<evidence type="ECO:0000313" key="1">
    <source>
        <dbReference type="EMBL" id="ATS93250.1"/>
    </source>
</evidence>
<sequence length="472" mass="50239">MSDLYFPRSLKPVVSKGYSMTRRNNVWSVDLAGGGVRQGRDTYYDVFPVSVTLITSAMGRQAFLSFLEKVDGGASSFWMAHDFGMGIEDYQVTITSTIAESTEDGINWTITFTATAEKSPFQDLENQCLINNLPDLYGCYGDCLGSFLKIYANYETTFPRIWSNEGPAGYPPINLLASALDSRIVYEGPQVYHINRNGNLVPSAANEWPLTFIDGVAVGRVPPEGGSINYQIGGLGIGWVHTFNRIPLTSTEDSVYQGNLAGTVTPTAENNSHFLYAESLGDSVIDVGETYTATVILKANGVQFIQVYWNAGSTGISPHYSNFDLINKAVSGTATSAFVTEISDGWVLCSTTTTATGDGSALSSIAVASVPSMTSTRLPSYASDGASSFSVASAQVEKKPFATSPIVTDASPSARPAASAKVAMNGATSIDITYSDGTVVNIPAIGDYAAIPQADSAWGSKYITRIDFNVGG</sequence>